<proteinExistence type="predicted"/>
<evidence type="ECO:0000256" key="1">
    <source>
        <dbReference type="SAM" id="MobiDB-lite"/>
    </source>
</evidence>
<feature type="region of interest" description="Disordered" evidence="1">
    <location>
        <begin position="1"/>
        <end position="21"/>
    </location>
</feature>
<evidence type="ECO:0000313" key="3">
    <source>
        <dbReference type="Proteomes" id="UP000008281"/>
    </source>
</evidence>
<name>E3NJ59_CAERE</name>
<accession>E3NJ59</accession>
<dbReference type="EMBL" id="DS268726">
    <property type="protein sequence ID" value="EFO99684.1"/>
    <property type="molecule type" value="Genomic_DNA"/>
</dbReference>
<dbReference type="HOGENOM" id="CLU_1779179_0_0_1"/>
<dbReference type="InParanoid" id="E3NJ59"/>
<keyword evidence="3" id="KW-1185">Reference proteome</keyword>
<organism evidence="3">
    <name type="scientific">Caenorhabditis remanei</name>
    <name type="common">Caenorhabditis vulgaris</name>
    <dbReference type="NCBI Taxonomy" id="31234"/>
    <lineage>
        <taxon>Eukaryota</taxon>
        <taxon>Metazoa</taxon>
        <taxon>Ecdysozoa</taxon>
        <taxon>Nematoda</taxon>
        <taxon>Chromadorea</taxon>
        <taxon>Rhabditida</taxon>
        <taxon>Rhabditina</taxon>
        <taxon>Rhabditomorpha</taxon>
        <taxon>Rhabditoidea</taxon>
        <taxon>Rhabditidae</taxon>
        <taxon>Peloderinae</taxon>
        <taxon>Caenorhabditis</taxon>
    </lineage>
</organism>
<reference evidence="2" key="1">
    <citation type="submission" date="2007-07" db="EMBL/GenBank/DDBJ databases">
        <title>PCAP assembly of the Caenorhabditis remanei genome.</title>
        <authorList>
            <consortium name="The Caenorhabditis remanei Sequencing Consortium"/>
            <person name="Wilson R.K."/>
        </authorList>
    </citation>
    <scope>NUCLEOTIDE SEQUENCE [LARGE SCALE GENOMIC DNA]</scope>
    <source>
        <strain evidence="2">PB4641</strain>
    </source>
</reference>
<dbReference type="AlphaFoldDB" id="E3NJ59"/>
<sequence>MVHPTTPESSPPSYRLDVPKQ</sequence>
<gene>
    <name evidence="2" type="ORF">CRE_29222</name>
</gene>
<dbReference type="Proteomes" id="UP000008281">
    <property type="component" value="Unassembled WGS sequence"/>
</dbReference>
<evidence type="ECO:0000313" key="2">
    <source>
        <dbReference type="EMBL" id="EFO99684.1"/>
    </source>
</evidence>
<protein>
    <submittedName>
        <fullName evidence="2">Uncharacterized protein</fullName>
    </submittedName>
</protein>
<feature type="compositionally biased region" description="Polar residues" evidence="1">
    <location>
        <begin position="1"/>
        <end position="12"/>
    </location>
</feature>